<keyword evidence="1" id="KW-0732">Signal</keyword>
<name>A0A4S2N3M9_9PEZI</name>
<sequence>MHPSTLLLAFTPFFLATPAVAHAPDVQQAMFQLIEVQISMNHVEASLAEFVQFLNRAPSGAATIAGKNLAYELAKGFHSMKVVVQKAKTLNYDAYSAMPGNEGSVWSR</sequence>
<dbReference type="AlphaFoldDB" id="A0A4S2N3M9"/>
<feature type="signal peptide" evidence="1">
    <location>
        <begin position="1"/>
        <end position="21"/>
    </location>
</feature>
<proteinExistence type="predicted"/>
<evidence type="ECO:0000313" key="3">
    <source>
        <dbReference type="Proteomes" id="UP000298138"/>
    </source>
</evidence>
<evidence type="ECO:0000313" key="2">
    <source>
        <dbReference type="EMBL" id="TGZ83693.1"/>
    </source>
</evidence>
<dbReference type="InParanoid" id="A0A4S2N3M9"/>
<gene>
    <name evidence="2" type="ORF">EX30DRAFT_338305</name>
</gene>
<dbReference type="EMBL" id="ML220113">
    <property type="protein sequence ID" value="TGZ83693.1"/>
    <property type="molecule type" value="Genomic_DNA"/>
</dbReference>
<protein>
    <submittedName>
        <fullName evidence="2">Uncharacterized protein</fullName>
    </submittedName>
</protein>
<keyword evidence="3" id="KW-1185">Reference proteome</keyword>
<organism evidence="2 3">
    <name type="scientific">Ascodesmis nigricans</name>
    <dbReference type="NCBI Taxonomy" id="341454"/>
    <lineage>
        <taxon>Eukaryota</taxon>
        <taxon>Fungi</taxon>
        <taxon>Dikarya</taxon>
        <taxon>Ascomycota</taxon>
        <taxon>Pezizomycotina</taxon>
        <taxon>Pezizomycetes</taxon>
        <taxon>Pezizales</taxon>
        <taxon>Ascodesmidaceae</taxon>
        <taxon>Ascodesmis</taxon>
    </lineage>
</organism>
<feature type="chain" id="PRO_5020454985" evidence="1">
    <location>
        <begin position="22"/>
        <end position="108"/>
    </location>
</feature>
<accession>A0A4S2N3M9</accession>
<dbReference type="Proteomes" id="UP000298138">
    <property type="component" value="Unassembled WGS sequence"/>
</dbReference>
<evidence type="ECO:0000256" key="1">
    <source>
        <dbReference type="SAM" id="SignalP"/>
    </source>
</evidence>
<reference evidence="2 3" key="1">
    <citation type="submission" date="2019-04" db="EMBL/GenBank/DDBJ databases">
        <title>Comparative genomics and transcriptomics to analyze fruiting body development in filamentous ascomycetes.</title>
        <authorList>
            <consortium name="DOE Joint Genome Institute"/>
            <person name="Lutkenhaus R."/>
            <person name="Traeger S."/>
            <person name="Breuer J."/>
            <person name="Kuo A."/>
            <person name="Lipzen A."/>
            <person name="Pangilinan J."/>
            <person name="Dilworth D."/>
            <person name="Sandor L."/>
            <person name="Poggeler S."/>
            <person name="Barry K."/>
            <person name="Grigoriev I.V."/>
            <person name="Nowrousian M."/>
        </authorList>
    </citation>
    <scope>NUCLEOTIDE SEQUENCE [LARGE SCALE GENOMIC DNA]</scope>
    <source>
        <strain evidence="2 3">CBS 389.68</strain>
    </source>
</reference>